<feature type="domain" description="DUF2249" evidence="1">
    <location>
        <begin position="132"/>
        <end position="192"/>
    </location>
</feature>
<sequence>MRKVFMMAGDVASAVINEAGGPPEWLSLALDASPLDVRSLLAQGVDPFATVMEAASGIEFGGSLVIDAPFNPSPLRRILAGRGFSSYGRKLNEGHWRVFFHLDGGVDWESGAEVDVGPEGAMTWREEDGLHIDVRKLTPPNPMLAILRLIERAGPGETVVVHHEREPHFLAPELAERGWRIARVSSEVVNVRLWLERMS</sequence>
<dbReference type="Pfam" id="PF10006">
    <property type="entry name" value="DUF2249"/>
    <property type="match status" value="2"/>
</dbReference>
<organism evidence="2 3">
    <name type="scientific">Paramagnetospirillum caucaseum</name>
    <dbReference type="NCBI Taxonomy" id="1244869"/>
    <lineage>
        <taxon>Bacteria</taxon>
        <taxon>Pseudomonadati</taxon>
        <taxon>Pseudomonadota</taxon>
        <taxon>Alphaproteobacteria</taxon>
        <taxon>Rhodospirillales</taxon>
        <taxon>Magnetospirillaceae</taxon>
        <taxon>Paramagnetospirillum</taxon>
    </lineage>
</organism>
<dbReference type="eggNOG" id="COG4309">
    <property type="taxonomic scope" value="Bacteria"/>
</dbReference>
<feature type="domain" description="DUF2249" evidence="1">
    <location>
        <begin position="35"/>
        <end position="101"/>
    </location>
</feature>
<evidence type="ECO:0000313" key="2">
    <source>
        <dbReference type="EMBL" id="EME68985.1"/>
    </source>
</evidence>
<evidence type="ECO:0000313" key="3">
    <source>
        <dbReference type="Proteomes" id="UP000011744"/>
    </source>
</evidence>
<dbReference type="InterPro" id="IPR036868">
    <property type="entry name" value="TusA-like_sf"/>
</dbReference>
<dbReference type="AlphaFoldDB" id="M2Z3N7"/>
<name>M2Z3N7_9PROT</name>
<dbReference type="EMBL" id="AONQ01000046">
    <property type="protein sequence ID" value="EME68985.1"/>
    <property type="molecule type" value="Genomic_DNA"/>
</dbReference>
<comment type="caution">
    <text evidence="2">The sequence shown here is derived from an EMBL/GenBank/DDBJ whole genome shotgun (WGS) entry which is preliminary data.</text>
</comment>
<proteinExistence type="predicted"/>
<evidence type="ECO:0000259" key="1">
    <source>
        <dbReference type="Pfam" id="PF10006"/>
    </source>
</evidence>
<protein>
    <recommendedName>
        <fullName evidence="1">DUF2249 domain-containing protein</fullName>
    </recommendedName>
</protein>
<accession>M2Z3N7</accession>
<dbReference type="Proteomes" id="UP000011744">
    <property type="component" value="Unassembled WGS sequence"/>
</dbReference>
<gene>
    <name evidence="2" type="ORF">H261_15762</name>
</gene>
<dbReference type="InterPro" id="IPR018720">
    <property type="entry name" value="DUF2249"/>
</dbReference>
<dbReference type="PATRIC" id="fig|1244869.3.peg.3162"/>
<dbReference type="STRING" id="1244869.H261_15762"/>
<dbReference type="SUPFAM" id="SSF64307">
    <property type="entry name" value="SirA-like"/>
    <property type="match status" value="1"/>
</dbReference>
<keyword evidence="3" id="KW-1185">Reference proteome</keyword>
<reference evidence="2 3" key="1">
    <citation type="journal article" date="2014" name="Genome Announc.">
        <title>Draft Genome Sequence of Magnetospirillum sp. Strain SO-1, a Freshwater Magnetotactic Bacterium Isolated from the Ol'khovka River, Russia.</title>
        <authorList>
            <person name="Grouzdev D.S."/>
            <person name="Dziuba M.V."/>
            <person name="Sukhacheva M.S."/>
            <person name="Mardanov A.V."/>
            <person name="Beletskiy A.V."/>
            <person name="Kuznetsov B.B."/>
            <person name="Skryabin K.G."/>
        </authorList>
    </citation>
    <scope>NUCLEOTIDE SEQUENCE [LARGE SCALE GENOMIC DNA]</scope>
    <source>
        <strain evidence="2 3">SO-1</strain>
    </source>
</reference>